<comment type="subcellular location">
    <subcellularLocation>
        <location evidence="1">Endomembrane system</location>
        <topology evidence="1">Multi-pass membrane protein</topology>
    </subcellularLocation>
</comment>
<evidence type="ECO:0000256" key="4">
    <source>
        <dbReference type="ARBA" id="ARBA00023136"/>
    </source>
</evidence>
<reference evidence="6 8" key="2">
    <citation type="submission" date="2018-06" db="EMBL/GenBank/DDBJ databases">
        <title>Genomic Encyclopedia of Type Strains, Phase III (KMG-III): the genomes of soil and plant-associated and newly described type strains.</title>
        <authorList>
            <person name="Whitman W."/>
        </authorList>
    </citation>
    <scope>NUCLEOTIDE SEQUENCE [LARGE SCALE GENOMIC DNA]</scope>
    <source>
        <strain evidence="6 8">CGMCC 1.15366</strain>
    </source>
</reference>
<dbReference type="InterPro" id="IPR007318">
    <property type="entry name" value="Phopholipid_MeTrfase"/>
</dbReference>
<evidence type="ECO:0000256" key="1">
    <source>
        <dbReference type="ARBA" id="ARBA00004127"/>
    </source>
</evidence>
<dbReference type="Gene3D" id="1.20.120.1630">
    <property type="match status" value="1"/>
</dbReference>
<feature type="transmembrane region" description="Helical" evidence="5">
    <location>
        <begin position="31"/>
        <end position="54"/>
    </location>
</feature>
<reference evidence="7 9" key="1">
    <citation type="journal article" date="2018" name="Front. Microbiol.">
        <title>Genome-Based Analysis Reveals the Taxonomy and Diversity of the Family Idiomarinaceae.</title>
        <authorList>
            <person name="Liu Y."/>
            <person name="Lai Q."/>
            <person name="Shao Z."/>
        </authorList>
    </citation>
    <scope>NUCLEOTIDE SEQUENCE [LARGE SCALE GENOMIC DNA]</scope>
    <source>
        <strain evidence="7 9">CF12-14</strain>
    </source>
</reference>
<dbReference type="OrthoDB" id="9811969at2"/>
<evidence type="ECO:0000313" key="9">
    <source>
        <dbReference type="Proteomes" id="UP000287865"/>
    </source>
</evidence>
<dbReference type="AlphaFoldDB" id="A0A327X3I3"/>
<dbReference type="Pfam" id="PF04191">
    <property type="entry name" value="PEMT"/>
    <property type="match status" value="1"/>
</dbReference>
<dbReference type="Proteomes" id="UP000287865">
    <property type="component" value="Unassembled WGS sequence"/>
</dbReference>
<keyword evidence="4 5" id="KW-0472">Membrane</keyword>
<dbReference type="EMBL" id="QLMD01000001">
    <property type="protein sequence ID" value="RAK01680.1"/>
    <property type="molecule type" value="Genomic_DNA"/>
</dbReference>
<dbReference type="PANTHER" id="PTHR12714:SF24">
    <property type="entry name" value="SLR1182 PROTEIN"/>
    <property type="match status" value="1"/>
</dbReference>
<feature type="transmembrane region" description="Helical" evidence="5">
    <location>
        <begin position="6"/>
        <end position="24"/>
    </location>
</feature>
<sequence>MKRLELKIPPLVILLLAAVFMYVVGRYAPVVLIMFAGQVVIAVILAIVGAQIAIAGARACYDHKTTVNPLHPEQTTHLMTDGVFKVSRNPIYLGLACMLLGFVIWLGALTALLVWLGFVAYITRFQIIPEERSLQQQFGDTYSAYRQRTRRWL</sequence>
<keyword evidence="6" id="KW-0808">Transferase</keyword>
<evidence type="ECO:0000256" key="5">
    <source>
        <dbReference type="SAM" id="Phobius"/>
    </source>
</evidence>
<keyword evidence="9" id="KW-1185">Reference proteome</keyword>
<evidence type="ECO:0000313" key="8">
    <source>
        <dbReference type="Proteomes" id="UP000249203"/>
    </source>
</evidence>
<keyword evidence="6" id="KW-0489">Methyltransferase</keyword>
<protein>
    <submittedName>
        <fullName evidence="7">Isoprenylcysteine carboxylmethyltransferase family protein</fullName>
    </submittedName>
    <submittedName>
        <fullName evidence="6">Protein-S-isoprenylcysteine O-methyltransferase Ste14</fullName>
    </submittedName>
</protein>
<accession>A0A327X3I3</accession>
<dbReference type="GO" id="GO:0008168">
    <property type="term" value="F:methyltransferase activity"/>
    <property type="evidence" value="ECO:0007669"/>
    <property type="project" value="UniProtKB-KW"/>
</dbReference>
<dbReference type="PANTHER" id="PTHR12714">
    <property type="entry name" value="PROTEIN-S ISOPRENYLCYSTEINE O-METHYLTRANSFERASE"/>
    <property type="match status" value="1"/>
</dbReference>
<dbReference type="GO" id="GO:0012505">
    <property type="term" value="C:endomembrane system"/>
    <property type="evidence" value="ECO:0007669"/>
    <property type="project" value="UniProtKB-SubCell"/>
</dbReference>
<feature type="transmembrane region" description="Helical" evidence="5">
    <location>
        <begin position="91"/>
        <end position="122"/>
    </location>
</feature>
<dbReference type="EMBL" id="PIPK01000001">
    <property type="protein sequence ID" value="RUO28502.1"/>
    <property type="molecule type" value="Genomic_DNA"/>
</dbReference>
<evidence type="ECO:0000313" key="6">
    <source>
        <dbReference type="EMBL" id="RAK01680.1"/>
    </source>
</evidence>
<organism evidence="6 8">
    <name type="scientific">Aliidiomarina maris</name>
    <dbReference type="NCBI Taxonomy" id="531312"/>
    <lineage>
        <taxon>Bacteria</taxon>
        <taxon>Pseudomonadati</taxon>
        <taxon>Pseudomonadota</taxon>
        <taxon>Gammaproteobacteria</taxon>
        <taxon>Alteromonadales</taxon>
        <taxon>Idiomarinaceae</taxon>
        <taxon>Aliidiomarina</taxon>
    </lineage>
</organism>
<keyword evidence="3 5" id="KW-1133">Transmembrane helix</keyword>
<dbReference type="Proteomes" id="UP000249203">
    <property type="component" value="Unassembled WGS sequence"/>
</dbReference>
<dbReference type="GO" id="GO:0032259">
    <property type="term" value="P:methylation"/>
    <property type="evidence" value="ECO:0007669"/>
    <property type="project" value="UniProtKB-KW"/>
</dbReference>
<name>A0A327X3I3_9GAMM</name>
<keyword evidence="2 5" id="KW-0812">Transmembrane</keyword>
<evidence type="ECO:0000256" key="3">
    <source>
        <dbReference type="ARBA" id="ARBA00022989"/>
    </source>
</evidence>
<evidence type="ECO:0000256" key="2">
    <source>
        <dbReference type="ARBA" id="ARBA00022692"/>
    </source>
</evidence>
<gene>
    <name evidence="6" type="ORF">B0I24_101304</name>
    <name evidence="7" type="ORF">CWE07_01460</name>
</gene>
<evidence type="ECO:0000313" key="7">
    <source>
        <dbReference type="EMBL" id="RUO28502.1"/>
    </source>
</evidence>
<proteinExistence type="predicted"/>
<comment type="caution">
    <text evidence="6">The sequence shown here is derived from an EMBL/GenBank/DDBJ whole genome shotgun (WGS) entry which is preliminary data.</text>
</comment>
<dbReference type="RefSeq" id="WP_111568157.1">
    <property type="nucleotide sequence ID" value="NZ_PIPK01000001.1"/>
</dbReference>